<feature type="transmembrane region" description="Helical" evidence="7">
    <location>
        <begin position="72"/>
        <end position="94"/>
    </location>
</feature>
<comment type="caution">
    <text evidence="9">The sequence shown here is derived from an EMBL/GenBank/DDBJ whole genome shotgun (WGS) entry which is preliminary data.</text>
</comment>
<evidence type="ECO:0000256" key="3">
    <source>
        <dbReference type="ARBA" id="ARBA00022692"/>
    </source>
</evidence>
<keyword evidence="10" id="KW-1185">Reference proteome</keyword>
<feature type="domain" description="Major facilitator superfamily (MFS) profile" evidence="8">
    <location>
        <begin position="4"/>
        <end position="380"/>
    </location>
</feature>
<name>A0ABU4K4H8_9ACTN</name>
<feature type="transmembrane region" description="Helical" evidence="7">
    <location>
        <begin position="100"/>
        <end position="122"/>
    </location>
</feature>
<sequence>MPLAVYVLGVSAFALGTSEFMLSGLLPYVADDLGVSIPQAGLLVSAFAIGMLVGAPVLAVGTLRLPRRAAMAGLLLVFALGHGVGAVTSSYGVLFGSRVVSALACAGFWAVGAATAVGLVPADRRGRAMAVLVGGLTVANIVGVPAGAFVGQHASWRVAFWGVGAVALAAVLGVLRFVPEGTGSARARPSLGTELTAYRNGELWLALATTALASAGIFCAFSYLEPVLTEVAGLPESAVPGVLALFGIGALAGITLGGRLADSRPFAVLKWGIGTVVATLVVLAVLPRPAVLVPLVFLLGVAGFVISPALNARVYGLAGDAPTLAGATNVSAFNVGNMLGPWFGGLVIDARAGFAAVGWAGAALGASALALVWLSQTAGRPAAHSRPTEDHVEKYGGSTR</sequence>
<accession>A0ABU4K4H8</accession>
<dbReference type="Pfam" id="PF07690">
    <property type="entry name" value="MFS_1"/>
    <property type="match status" value="1"/>
</dbReference>
<keyword evidence="3 7" id="KW-0812">Transmembrane</keyword>
<dbReference type="InterPro" id="IPR020846">
    <property type="entry name" value="MFS_dom"/>
</dbReference>
<feature type="transmembrane region" description="Helical" evidence="7">
    <location>
        <begin position="324"/>
        <end position="348"/>
    </location>
</feature>
<feature type="transmembrane region" description="Helical" evidence="7">
    <location>
        <begin position="203"/>
        <end position="223"/>
    </location>
</feature>
<dbReference type="PANTHER" id="PTHR43124:SF3">
    <property type="entry name" value="CHLORAMPHENICOL EFFLUX PUMP RV0191"/>
    <property type="match status" value="1"/>
</dbReference>
<dbReference type="EMBL" id="JAWJZF010000295">
    <property type="protein sequence ID" value="MDX2292330.1"/>
    <property type="molecule type" value="Genomic_DNA"/>
</dbReference>
<dbReference type="NCBIfam" id="NF033135">
    <property type="entry name" value="cmx_cmrA"/>
    <property type="match status" value="1"/>
</dbReference>
<evidence type="ECO:0000313" key="10">
    <source>
        <dbReference type="Proteomes" id="UP001278571"/>
    </source>
</evidence>
<keyword evidence="5 7" id="KW-0472">Membrane</keyword>
<feature type="transmembrane region" description="Helical" evidence="7">
    <location>
        <begin position="268"/>
        <end position="286"/>
    </location>
</feature>
<evidence type="ECO:0000256" key="5">
    <source>
        <dbReference type="ARBA" id="ARBA00023136"/>
    </source>
</evidence>
<evidence type="ECO:0000259" key="8">
    <source>
        <dbReference type="PROSITE" id="PS50850"/>
    </source>
</evidence>
<dbReference type="InterPro" id="IPR050189">
    <property type="entry name" value="MFS_Efflux_Transporters"/>
</dbReference>
<feature type="transmembrane region" description="Helical" evidence="7">
    <location>
        <begin position="292"/>
        <end position="312"/>
    </location>
</feature>
<dbReference type="CDD" id="cd17324">
    <property type="entry name" value="MFS_NepI_like"/>
    <property type="match status" value="1"/>
</dbReference>
<protein>
    <submittedName>
        <fullName evidence="9">Cmx/CmrA family chloramphenicol efflux MFS transporter</fullName>
    </submittedName>
</protein>
<feature type="transmembrane region" description="Helical" evidence="7">
    <location>
        <begin position="129"/>
        <end position="152"/>
    </location>
</feature>
<comment type="subcellular location">
    <subcellularLocation>
        <location evidence="1">Cell membrane</location>
        <topology evidence="1">Multi-pass membrane protein</topology>
    </subcellularLocation>
</comment>
<dbReference type="SUPFAM" id="SSF103473">
    <property type="entry name" value="MFS general substrate transporter"/>
    <property type="match status" value="1"/>
</dbReference>
<keyword evidence="2" id="KW-1003">Cell membrane</keyword>
<evidence type="ECO:0000256" key="7">
    <source>
        <dbReference type="SAM" id="Phobius"/>
    </source>
</evidence>
<evidence type="ECO:0000256" key="2">
    <source>
        <dbReference type="ARBA" id="ARBA00022475"/>
    </source>
</evidence>
<dbReference type="PANTHER" id="PTHR43124">
    <property type="entry name" value="PURINE EFFLUX PUMP PBUE"/>
    <property type="match status" value="1"/>
</dbReference>
<evidence type="ECO:0000256" key="1">
    <source>
        <dbReference type="ARBA" id="ARBA00004651"/>
    </source>
</evidence>
<dbReference type="InterPro" id="IPR011701">
    <property type="entry name" value="MFS"/>
</dbReference>
<feature type="transmembrane region" description="Helical" evidence="7">
    <location>
        <begin position="354"/>
        <end position="374"/>
    </location>
</feature>
<dbReference type="RefSeq" id="WP_319008824.1">
    <property type="nucleotide sequence ID" value="NZ_JAWJZF010000295.1"/>
</dbReference>
<evidence type="ECO:0000313" key="9">
    <source>
        <dbReference type="EMBL" id="MDX2292330.1"/>
    </source>
</evidence>
<evidence type="ECO:0000256" key="4">
    <source>
        <dbReference type="ARBA" id="ARBA00022989"/>
    </source>
</evidence>
<gene>
    <name evidence="9" type="ORF">R2363_09115</name>
</gene>
<dbReference type="PROSITE" id="PS50850">
    <property type="entry name" value="MFS"/>
    <property type="match status" value="1"/>
</dbReference>
<feature type="transmembrane region" description="Helical" evidence="7">
    <location>
        <begin position="40"/>
        <end position="60"/>
    </location>
</feature>
<dbReference type="Gene3D" id="1.20.1250.20">
    <property type="entry name" value="MFS general substrate transporter like domains"/>
    <property type="match status" value="2"/>
</dbReference>
<dbReference type="InterPro" id="IPR036259">
    <property type="entry name" value="MFS_trans_sf"/>
</dbReference>
<reference evidence="9 10" key="1">
    <citation type="submission" date="2023-10" db="EMBL/GenBank/DDBJ databases">
        <authorList>
            <person name="Wang X.X."/>
        </authorList>
    </citation>
    <scope>NUCLEOTIDE SEQUENCE [LARGE SCALE GENOMIC DNA]</scope>
    <source>
        <strain evidence="9 10">NBRC 12816</strain>
    </source>
</reference>
<proteinExistence type="predicted"/>
<feature type="transmembrane region" description="Helical" evidence="7">
    <location>
        <begin position="238"/>
        <end position="256"/>
    </location>
</feature>
<feature type="region of interest" description="Disordered" evidence="6">
    <location>
        <begin position="381"/>
        <end position="400"/>
    </location>
</feature>
<feature type="transmembrane region" description="Helical" evidence="7">
    <location>
        <begin position="158"/>
        <end position="178"/>
    </location>
</feature>
<dbReference type="Proteomes" id="UP001278571">
    <property type="component" value="Unassembled WGS sequence"/>
</dbReference>
<evidence type="ECO:0000256" key="6">
    <source>
        <dbReference type="SAM" id="MobiDB-lite"/>
    </source>
</evidence>
<keyword evidence="4 7" id="KW-1133">Transmembrane helix</keyword>
<organism evidence="9 10">
    <name type="scientific">Streptomyces roseolus</name>
    <dbReference type="NCBI Taxonomy" id="67358"/>
    <lineage>
        <taxon>Bacteria</taxon>
        <taxon>Bacillati</taxon>
        <taxon>Actinomycetota</taxon>
        <taxon>Actinomycetes</taxon>
        <taxon>Kitasatosporales</taxon>
        <taxon>Streptomycetaceae</taxon>
        <taxon>Streptomyces</taxon>
    </lineage>
</organism>